<dbReference type="AlphaFoldDB" id="A0A382FEZ0"/>
<dbReference type="PROSITE" id="PS51198">
    <property type="entry name" value="UVRD_HELICASE_ATP_BIND"/>
    <property type="match status" value="1"/>
</dbReference>
<keyword evidence="1" id="KW-0547">Nucleotide-binding</keyword>
<dbReference type="GO" id="GO:0003677">
    <property type="term" value="F:DNA binding"/>
    <property type="evidence" value="ECO:0007669"/>
    <property type="project" value="InterPro"/>
</dbReference>
<dbReference type="GO" id="GO:0005524">
    <property type="term" value="F:ATP binding"/>
    <property type="evidence" value="ECO:0007669"/>
    <property type="project" value="UniProtKB-KW"/>
</dbReference>
<evidence type="ECO:0000256" key="4">
    <source>
        <dbReference type="ARBA" id="ARBA00022840"/>
    </source>
</evidence>
<dbReference type="GO" id="GO:0016787">
    <property type="term" value="F:hydrolase activity"/>
    <property type="evidence" value="ECO:0007669"/>
    <property type="project" value="UniProtKB-KW"/>
</dbReference>
<name>A0A382FEZ0_9ZZZZ</name>
<evidence type="ECO:0000256" key="3">
    <source>
        <dbReference type="ARBA" id="ARBA00022806"/>
    </source>
</evidence>
<evidence type="ECO:0000256" key="1">
    <source>
        <dbReference type="ARBA" id="ARBA00022741"/>
    </source>
</evidence>
<reference evidence="6" key="1">
    <citation type="submission" date="2018-05" db="EMBL/GenBank/DDBJ databases">
        <authorList>
            <person name="Lanie J.A."/>
            <person name="Ng W.-L."/>
            <person name="Kazmierczak K.M."/>
            <person name="Andrzejewski T.M."/>
            <person name="Davidsen T.M."/>
            <person name="Wayne K.J."/>
            <person name="Tettelin H."/>
            <person name="Glass J.I."/>
            <person name="Rusch D."/>
            <person name="Podicherti R."/>
            <person name="Tsui H.-C.T."/>
            <person name="Winkler M.E."/>
        </authorList>
    </citation>
    <scope>NUCLEOTIDE SEQUENCE</scope>
</reference>
<feature type="domain" description="UvrD-like helicase ATP-binding" evidence="5">
    <location>
        <begin position="1"/>
        <end position="439"/>
    </location>
</feature>
<protein>
    <recommendedName>
        <fullName evidence="5">UvrD-like helicase ATP-binding domain-containing protein</fullName>
    </recommendedName>
</protein>
<keyword evidence="2" id="KW-0378">Hydrolase</keyword>
<feature type="non-terminal residue" evidence="6">
    <location>
        <position position="480"/>
    </location>
</feature>
<evidence type="ECO:0000259" key="5">
    <source>
        <dbReference type="PROSITE" id="PS51198"/>
    </source>
</evidence>
<dbReference type="InterPro" id="IPR014016">
    <property type="entry name" value="UvrD-like_ATP-bd"/>
</dbReference>
<dbReference type="SUPFAM" id="SSF52540">
    <property type="entry name" value="P-loop containing nucleoside triphosphate hydrolases"/>
    <property type="match status" value="1"/>
</dbReference>
<dbReference type="PANTHER" id="PTHR11070:SF2">
    <property type="entry name" value="ATP-DEPENDENT DNA HELICASE SRS2"/>
    <property type="match status" value="1"/>
</dbReference>
<dbReference type="GO" id="GO:0000725">
    <property type="term" value="P:recombinational repair"/>
    <property type="evidence" value="ECO:0007669"/>
    <property type="project" value="TreeGrafter"/>
</dbReference>
<dbReference type="PANTHER" id="PTHR11070">
    <property type="entry name" value="UVRD / RECB / PCRA DNA HELICASE FAMILY MEMBER"/>
    <property type="match status" value="1"/>
</dbReference>
<dbReference type="InterPro" id="IPR000212">
    <property type="entry name" value="DNA_helicase_UvrD/REP"/>
</dbReference>
<gene>
    <name evidence="6" type="ORF">METZ01_LOCUS214502</name>
</gene>
<dbReference type="InterPro" id="IPR027417">
    <property type="entry name" value="P-loop_NTPase"/>
</dbReference>
<accession>A0A382FEZ0</accession>
<dbReference type="GO" id="GO:0005829">
    <property type="term" value="C:cytosol"/>
    <property type="evidence" value="ECO:0007669"/>
    <property type="project" value="TreeGrafter"/>
</dbReference>
<evidence type="ECO:0000256" key="2">
    <source>
        <dbReference type="ARBA" id="ARBA00022801"/>
    </source>
</evidence>
<organism evidence="6">
    <name type="scientific">marine metagenome</name>
    <dbReference type="NCBI Taxonomy" id="408172"/>
    <lineage>
        <taxon>unclassified sequences</taxon>
        <taxon>metagenomes</taxon>
        <taxon>ecological metagenomes</taxon>
    </lineage>
</organism>
<dbReference type="EMBL" id="UINC01049633">
    <property type="protein sequence ID" value="SVB61648.1"/>
    <property type="molecule type" value="Genomic_DNA"/>
</dbReference>
<evidence type="ECO:0000313" key="6">
    <source>
        <dbReference type="EMBL" id="SVB61648.1"/>
    </source>
</evidence>
<dbReference type="GO" id="GO:0043138">
    <property type="term" value="F:3'-5' DNA helicase activity"/>
    <property type="evidence" value="ECO:0007669"/>
    <property type="project" value="TreeGrafter"/>
</dbReference>
<keyword evidence="3" id="KW-0347">Helicase</keyword>
<dbReference type="Gene3D" id="3.40.50.300">
    <property type="entry name" value="P-loop containing nucleotide triphosphate hydrolases"/>
    <property type="match status" value="2"/>
</dbReference>
<dbReference type="Pfam" id="PF00580">
    <property type="entry name" value="UvrD-helicase"/>
    <property type="match status" value="1"/>
</dbReference>
<proteinExistence type="predicted"/>
<keyword evidence="4" id="KW-0067">ATP-binding</keyword>
<sequence length="480" mass="54209">MDAPRELVIASAGSGKTYHLTTRFIQLLAMGSPPNEILASTFTRKAAGEILERIIERLAKGAGDADEARQLAKDTGHEPLSDVTECRALLVSVLADLHRMNVGTLDSFFVRVAQSFFQELGLAPGWTIADNLLEKRLLTDTVQTALSEMETSELAELLRALNLDHSKRRIHEDLRDLVNDLIFIQRHLDPDLTGHWQPEFGEPTRSVTVDVQREANDLVTRLEALPIPKNDTKPYAPNQNWAKAINSAVLAITDRDWASVLGKGIGAKVMEEEVVFQRKHIPPDFKEIFKAARDLARAELSPRYRRRSKAMGRLAELLERVFEDVQHRIGAYRFNDIGYLLGGDDPTGGRDDLQYRLDQQVRHILLDEFQDTSLLQWRALRPLADELLSGHLGERAGVIVADPKQSIYAWRGARPGLARQVGRDYALERESMTKSYRSTPEVIRFVAKIFDKEKLPNNEVLEEFSVGEKVASDWLEDFSQ</sequence>